<feature type="transmembrane region" description="Helical" evidence="1">
    <location>
        <begin position="119"/>
        <end position="140"/>
    </location>
</feature>
<feature type="transmembrane region" description="Helical" evidence="1">
    <location>
        <begin position="160"/>
        <end position="179"/>
    </location>
</feature>
<feature type="transmembrane region" description="Helical" evidence="1">
    <location>
        <begin position="31"/>
        <end position="49"/>
    </location>
</feature>
<evidence type="ECO:0000313" key="3">
    <source>
        <dbReference type="Proteomes" id="UP000037854"/>
    </source>
</evidence>
<evidence type="ECO:0000313" key="2">
    <source>
        <dbReference type="EMBL" id="KPH74466.1"/>
    </source>
</evidence>
<feature type="transmembrane region" description="Helical" evidence="1">
    <location>
        <begin position="61"/>
        <end position="80"/>
    </location>
</feature>
<name>A0ABR5MIM0_9BACI</name>
<dbReference type="EMBL" id="LGTK01000031">
    <property type="protein sequence ID" value="KPH74466.1"/>
    <property type="molecule type" value="Genomic_DNA"/>
</dbReference>
<evidence type="ECO:0000256" key="1">
    <source>
        <dbReference type="SAM" id="Phobius"/>
    </source>
</evidence>
<comment type="caution">
    <text evidence="2">The sequence shown here is derived from an EMBL/GenBank/DDBJ whole genome shotgun (WGS) entry which is preliminary data.</text>
</comment>
<keyword evidence="1" id="KW-1133">Transmembrane helix</keyword>
<dbReference type="Proteomes" id="UP000037854">
    <property type="component" value="Unassembled WGS sequence"/>
</dbReference>
<proteinExistence type="predicted"/>
<reference evidence="2 3" key="1">
    <citation type="submission" date="2015-07" db="EMBL/GenBank/DDBJ databases">
        <title>High-quality draft genome sequence of Oceanobacillus caeni HM6, a bacillus isolated from a human feces.</title>
        <authorList>
            <person name="Kumar J."/>
            <person name="Verma M.K."/>
            <person name="Pandey R."/>
            <person name="Bhambi M."/>
            <person name="Chauhan N."/>
        </authorList>
    </citation>
    <scope>NUCLEOTIDE SEQUENCE [LARGE SCALE GENOMIC DNA]</scope>
    <source>
        <strain evidence="2 3">HM6</strain>
    </source>
</reference>
<keyword evidence="1" id="KW-0812">Transmembrane</keyword>
<gene>
    <name evidence="2" type="ORF">AFL42_10090</name>
</gene>
<accession>A0ABR5MIM0</accession>
<keyword evidence="3" id="KW-1185">Reference proteome</keyword>
<protein>
    <submittedName>
        <fullName evidence="2">Uncharacterized protein</fullName>
    </submittedName>
</protein>
<keyword evidence="1" id="KW-0472">Membrane</keyword>
<feature type="transmembrane region" description="Helical" evidence="1">
    <location>
        <begin position="86"/>
        <end position="107"/>
    </location>
</feature>
<dbReference type="RefSeq" id="WP_060668552.1">
    <property type="nucleotide sequence ID" value="NZ_JARTGE010000016.1"/>
</dbReference>
<sequence>MKQAIYGLVLYLFLMLPPVITLSESIMVVHMHMQIPLLVIVGMLFTPYLKDRFPNVFENWNYNGIPGIMLFMIIVIYWMIPRAMDEALAISTIEIFKFISLPFLAGIPLRDSWSKLNTLGKNIIFICLILISSAMAWLYIAIPTQICNNYLIVEQKALGWTFLLIGLCLFIYFVQSLFIKDYSLEESENE</sequence>
<organism evidence="2 3">
    <name type="scientific">Oceanobacillus caeni</name>
    <dbReference type="NCBI Taxonomy" id="405946"/>
    <lineage>
        <taxon>Bacteria</taxon>
        <taxon>Bacillati</taxon>
        <taxon>Bacillota</taxon>
        <taxon>Bacilli</taxon>
        <taxon>Bacillales</taxon>
        <taxon>Bacillaceae</taxon>
        <taxon>Oceanobacillus</taxon>
    </lineage>
</organism>